<keyword evidence="3" id="KW-1185">Reference proteome</keyword>
<dbReference type="EMBL" id="AQGS01000147">
    <property type="protein sequence ID" value="EPS41842.1"/>
    <property type="molecule type" value="Genomic_DNA"/>
</dbReference>
<protein>
    <submittedName>
        <fullName evidence="2">Uncharacterized protein</fullName>
    </submittedName>
</protein>
<organism evidence="2 3">
    <name type="scientific">Dactylellina haptotyla (strain CBS 200.50)</name>
    <name type="common">Nematode-trapping fungus</name>
    <name type="synonym">Monacrosporium haptotylum</name>
    <dbReference type="NCBI Taxonomy" id="1284197"/>
    <lineage>
        <taxon>Eukaryota</taxon>
        <taxon>Fungi</taxon>
        <taxon>Dikarya</taxon>
        <taxon>Ascomycota</taxon>
        <taxon>Pezizomycotina</taxon>
        <taxon>Orbiliomycetes</taxon>
        <taxon>Orbiliales</taxon>
        <taxon>Orbiliaceae</taxon>
        <taxon>Dactylellina</taxon>
    </lineage>
</organism>
<reference evidence="3" key="2">
    <citation type="submission" date="2013-04" db="EMBL/GenBank/DDBJ databases">
        <title>Genomic mechanisms accounting for the adaptation to parasitism in nematode-trapping fungi.</title>
        <authorList>
            <person name="Ahren D.G."/>
        </authorList>
    </citation>
    <scope>NUCLEOTIDE SEQUENCE [LARGE SCALE GENOMIC DNA]</scope>
    <source>
        <strain evidence="3">CBS 200.50</strain>
    </source>
</reference>
<reference evidence="2 3" key="1">
    <citation type="journal article" date="2013" name="PLoS Genet.">
        <title>Genomic mechanisms accounting for the adaptation to parasitism in nematode-trapping fungi.</title>
        <authorList>
            <person name="Meerupati T."/>
            <person name="Andersson K.M."/>
            <person name="Friman E."/>
            <person name="Kumar D."/>
            <person name="Tunlid A."/>
            <person name="Ahren D."/>
        </authorList>
    </citation>
    <scope>NUCLEOTIDE SEQUENCE [LARGE SCALE GENOMIC DNA]</scope>
    <source>
        <strain evidence="2 3">CBS 200.50</strain>
    </source>
</reference>
<accession>S8C2I9</accession>
<gene>
    <name evidence="2" type="ORF">H072_4242</name>
</gene>
<dbReference type="Proteomes" id="UP000015100">
    <property type="component" value="Unassembled WGS sequence"/>
</dbReference>
<sequence>MPKSKKPHPSKPEKKPAKKEYNSAQRVLQYAQNDVPLQLAVREVAVESLWLLLGYEEDPDRLWLKHFPRTAAQLRKRAKEISYYWTVDGELTDEERQAWNKTVGEAVPKTLSRWSRGYLETLAEMLEDRKVIPVWVKPESMGSVLGLGYGIMFPESGPGPIRPAQIVEYDARDYAKCGVTILRDREASFVTSIADDSAIGLADEDETEEEAEQTELLDECTMMNAG</sequence>
<proteinExistence type="predicted"/>
<name>S8C2I9_DACHA</name>
<evidence type="ECO:0000256" key="1">
    <source>
        <dbReference type="SAM" id="MobiDB-lite"/>
    </source>
</evidence>
<dbReference type="AlphaFoldDB" id="S8C2I9"/>
<dbReference type="OMA" id="ESYTASH"/>
<evidence type="ECO:0000313" key="2">
    <source>
        <dbReference type="EMBL" id="EPS41842.1"/>
    </source>
</evidence>
<comment type="caution">
    <text evidence="2">The sequence shown here is derived from an EMBL/GenBank/DDBJ whole genome shotgun (WGS) entry which is preliminary data.</text>
</comment>
<dbReference type="HOGENOM" id="CLU_1224727_0_0_1"/>
<evidence type="ECO:0000313" key="3">
    <source>
        <dbReference type="Proteomes" id="UP000015100"/>
    </source>
</evidence>
<feature type="compositionally biased region" description="Basic and acidic residues" evidence="1">
    <location>
        <begin position="10"/>
        <end position="21"/>
    </location>
</feature>
<feature type="region of interest" description="Disordered" evidence="1">
    <location>
        <begin position="1"/>
        <end position="22"/>
    </location>
</feature>